<dbReference type="SUPFAM" id="SSF51735">
    <property type="entry name" value="NAD(P)-binding Rossmann-fold domains"/>
    <property type="match status" value="1"/>
</dbReference>
<dbReference type="PANTHER" id="PTHR43162:SF1">
    <property type="entry name" value="PRESTALK A DIFFERENTIATION PROTEIN A"/>
    <property type="match status" value="1"/>
</dbReference>
<comment type="caution">
    <text evidence="2">The sequence shown here is derived from an EMBL/GenBank/DDBJ whole genome shotgun (WGS) entry which is preliminary data.</text>
</comment>
<dbReference type="Gene3D" id="3.40.50.720">
    <property type="entry name" value="NAD(P)-binding Rossmann-like Domain"/>
    <property type="match status" value="1"/>
</dbReference>
<dbReference type="AlphaFoldDB" id="A0A1E3V619"/>
<evidence type="ECO:0000313" key="2">
    <source>
        <dbReference type="EMBL" id="ODR89074.1"/>
    </source>
</evidence>
<dbReference type="PANTHER" id="PTHR43162">
    <property type="match status" value="1"/>
</dbReference>
<organism evidence="2 3">
    <name type="scientific">Sinorhizobium alkalisoli</name>
    <dbReference type="NCBI Taxonomy" id="1752398"/>
    <lineage>
        <taxon>Bacteria</taxon>
        <taxon>Pseudomonadati</taxon>
        <taxon>Pseudomonadota</taxon>
        <taxon>Alphaproteobacteria</taxon>
        <taxon>Hyphomicrobiales</taxon>
        <taxon>Rhizobiaceae</taxon>
        <taxon>Sinorhizobium/Ensifer group</taxon>
        <taxon>Sinorhizobium</taxon>
    </lineage>
</organism>
<sequence length="279" mass="29779">MGGKILVLGSGGRVGSKLVRSLVERGERVKAASRGATPAEGAETIAFDYRDCSTYGHALEGVDRVFVMAPDGYTDPGALLTPMIHAAAARGVKNVLMSVIGADADEDHPYRRVELFLEKTGAQFIILRPNTFADNFHSHWLEGIRHGVIAVPAADSKTGFIDVRDVAECAAAALTTNAFSGLAFDLTGPKALSYHEAAAILSQAIGRPIVYKPVDEETFVGMLATAGVPEDYARYVAGVFRPVREGRMDRVTADVERLTGKKPRSLETYAKDNAAALSA</sequence>
<dbReference type="EMBL" id="LYBW01000062">
    <property type="protein sequence ID" value="ODR89074.1"/>
    <property type="molecule type" value="Genomic_DNA"/>
</dbReference>
<proteinExistence type="predicted"/>
<accession>A0A1E3V619</accession>
<evidence type="ECO:0000313" key="3">
    <source>
        <dbReference type="Proteomes" id="UP000094342"/>
    </source>
</evidence>
<dbReference type="RefSeq" id="WP_069460474.1">
    <property type="nucleotide sequence ID" value="NZ_LYBW01000062.1"/>
</dbReference>
<dbReference type="Pfam" id="PF05368">
    <property type="entry name" value="NmrA"/>
    <property type="match status" value="1"/>
</dbReference>
<dbReference type="Proteomes" id="UP000094342">
    <property type="component" value="Unassembled WGS sequence"/>
</dbReference>
<protein>
    <submittedName>
        <fullName evidence="2">NAD(P)-dependent oxidoreductase</fullName>
    </submittedName>
</protein>
<gene>
    <name evidence="2" type="ORF">A8M32_21700</name>
</gene>
<evidence type="ECO:0000259" key="1">
    <source>
        <dbReference type="Pfam" id="PF05368"/>
    </source>
</evidence>
<dbReference type="CDD" id="cd05269">
    <property type="entry name" value="TMR_SDR_a"/>
    <property type="match status" value="1"/>
</dbReference>
<dbReference type="InterPro" id="IPR008030">
    <property type="entry name" value="NmrA-like"/>
</dbReference>
<feature type="domain" description="NmrA-like" evidence="1">
    <location>
        <begin position="3"/>
        <end position="267"/>
    </location>
</feature>
<name>A0A1E3V619_9HYPH</name>
<dbReference type="STRING" id="1752398.A8M32_21700"/>
<reference evidence="3" key="1">
    <citation type="submission" date="2016-05" db="EMBL/GenBank/DDBJ databases">
        <authorList>
            <person name="Li Y."/>
        </authorList>
    </citation>
    <scope>NUCLEOTIDE SEQUENCE [LARGE SCALE GENOMIC DNA]</scope>
    <source>
        <strain evidence="3">YIC4027</strain>
    </source>
</reference>
<dbReference type="InterPro" id="IPR051604">
    <property type="entry name" value="Ergot_Alk_Oxidoreductase"/>
</dbReference>
<dbReference type="Gene3D" id="3.90.25.10">
    <property type="entry name" value="UDP-galactose 4-epimerase, domain 1"/>
    <property type="match status" value="1"/>
</dbReference>
<keyword evidence="3" id="KW-1185">Reference proteome</keyword>
<dbReference type="InterPro" id="IPR036291">
    <property type="entry name" value="NAD(P)-bd_dom_sf"/>
</dbReference>
<dbReference type="OrthoDB" id="109735at2"/>